<dbReference type="AlphaFoldDB" id="A0A379R590"/>
<organism evidence="1 2">
    <name type="scientific">Salmonella enterica</name>
    <name type="common">Salmonella choleraesuis</name>
    <dbReference type="NCBI Taxonomy" id="28901"/>
    <lineage>
        <taxon>Bacteria</taxon>
        <taxon>Pseudomonadati</taxon>
        <taxon>Pseudomonadota</taxon>
        <taxon>Gammaproteobacteria</taxon>
        <taxon>Enterobacterales</taxon>
        <taxon>Enterobacteriaceae</taxon>
        <taxon>Salmonella</taxon>
    </lineage>
</organism>
<protein>
    <submittedName>
        <fullName evidence="1">Uncharacterized protein</fullName>
    </submittedName>
</protein>
<reference evidence="1 2" key="1">
    <citation type="submission" date="2018-06" db="EMBL/GenBank/DDBJ databases">
        <authorList>
            <consortium name="Pathogen Informatics"/>
            <person name="Doyle S."/>
        </authorList>
    </citation>
    <scope>NUCLEOTIDE SEQUENCE [LARGE SCALE GENOMIC DNA]</scope>
    <source>
        <strain evidence="1 2">NCTC10718</strain>
    </source>
</reference>
<accession>A0A379R590</accession>
<dbReference type="Proteomes" id="UP000254332">
    <property type="component" value="Unassembled WGS sequence"/>
</dbReference>
<dbReference type="EMBL" id="UGWQ01000001">
    <property type="protein sequence ID" value="SUF70626.1"/>
    <property type="molecule type" value="Genomic_DNA"/>
</dbReference>
<name>A0A379R590_SALER</name>
<evidence type="ECO:0000313" key="2">
    <source>
        <dbReference type="Proteomes" id="UP000254332"/>
    </source>
</evidence>
<gene>
    <name evidence="1" type="ORF">NCTC10718_03465</name>
</gene>
<proteinExistence type="predicted"/>
<sequence length="49" mass="5297">MGYLADIQFVDVAAAIEIADDIMELAKNAEVQSRGRATNNGKSFINDPL</sequence>
<evidence type="ECO:0000313" key="1">
    <source>
        <dbReference type="EMBL" id="SUF70626.1"/>
    </source>
</evidence>